<dbReference type="InParanoid" id="A0A2G5CL46"/>
<protein>
    <submittedName>
        <fullName evidence="1">Uncharacterized protein</fullName>
    </submittedName>
</protein>
<evidence type="ECO:0000313" key="2">
    <source>
        <dbReference type="Proteomes" id="UP000230069"/>
    </source>
</evidence>
<keyword evidence="2" id="KW-1185">Reference proteome</keyword>
<dbReference type="Proteomes" id="UP000230069">
    <property type="component" value="Unassembled WGS sequence"/>
</dbReference>
<gene>
    <name evidence="1" type="ORF">AQUCO_04700090v1</name>
</gene>
<evidence type="ECO:0000313" key="1">
    <source>
        <dbReference type="EMBL" id="PIA31979.1"/>
    </source>
</evidence>
<accession>A0A2G5CL46</accession>
<organism evidence="1 2">
    <name type="scientific">Aquilegia coerulea</name>
    <name type="common">Rocky mountain columbine</name>
    <dbReference type="NCBI Taxonomy" id="218851"/>
    <lineage>
        <taxon>Eukaryota</taxon>
        <taxon>Viridiplantae</taxon>
        <taxon>Streptophyta</taxon>
        <taxon>Embryophyta</taxon>
        <taxon>Tracheophyta</taxon>
        <taxon>Spermatophyta</taxon>
        <taxon>Magnoliopsida</taxon>
        <taxon>Ranunculales</taxon>
        <taxon>Ranunculaceae</taxon>
        <taxon>Thalictroideae</taxon>
        <taxon>Aquilegia</taxon>
    </lineage>
</organism>
<reference evidence="1 2" key="1">
    <citation type="submission" date="2017-09" db="EMBL/GenBank/DDBJ databases">
        <title>WGS assembly of Aquilegia coerulea Goldsmith.</title>
        <authorList>
            <person name="Hodges S."/>
            <person name="Kramer E."/>
            <person name="Nordborg M."/>
            <person name="Tomkins J."/>
            <person name="Borevitz J."/>
            <person name="Derieg N."/>
            <person name="Yan J."/>
            <person name="Mihaltcheva S."/>
            <person name="Hayes R.D."/>
            <person name="Rokhsar D."/>
        </authorList>
    </citation>
    <scope>NUCLEOTIDE SEQUENCE [LARGE SCALE GENOMIC DNA]</scope>
    <source>
        <strain evidence="2">cv. Goldsmith</strain>
    </source>
</reference>
<name>A0A2G5CL46_AQUCA</name>
<proteinExistence type="predicted"/>
<dbReference type="AlphaFoldDB" id="A0A2G5CL46"/>
<sequence>MSFMFKFFQSTSQSLTIHSCDLVFLKTQKPPVKIAKKNDLLLTKSFKYSSLSSSTLYSQCQNRLMF</sequence>
<dbReference type="EMBL" id="KZ305064">
    <property type="protein sequence ID" value="PIA31979.1"/>
    <property type="molecule type" value="Genomic_DNA"/>
</dbReference>